<evidence type="ECO:0000256" key="5">
    <source>
        <dbReference type="ARBA" id="ARBA00023014"/>
    </source>
</evidence>
<dbReference type="HOGENOM" id="CLU_042042_4_2_0"/>
<keyword evidence="5" id="KW-0411">Iron-sulfur</keyword>
<dbReference type="PROSITE" id="PS00198">
    <property type="entry name" value="4FE4S_FER_1"/>
    <property type="match status" value="1"/>
</dbReference>
<sequence length="396" mass="42800">MELTTEFCGMPLENPFILASAPPTASIEMIERAFQAGWGGAVTKTIKPDYMKIEDASPRFHALKEGNRVIGFENFELVSKKDLQYWKNGIKMLRQKWPQKTLIVSIMGDCSRESWEELAKWAEDAGAQALELNFSCPHGMPEKGVGAAIGQNADITRTITAWVSQAVHIPVIVKLTPNVTSVLPIAEAAKKGGARALAAINTVESLTGVDLKTLTPYPKVQGWSTLGGYSGPAVKPIGLRVISQLAQHSDLPLSAMGGISTWSDAMEYISLGADHVQVCTEVMVSGFGIIKHLLAGTLAYMEEMGFSCLNDFRGAALKKLTSHEALTKETKIVPEVNHQTCIKCGKCIIACRDGGYQAISLKEGQISIDRARCDGCALCMFVCPESAISHAKAAER</sequence>
<evidence type="ECO:0000259" key="13">
    <source>
        <dbReference type="PROSITE" id="PS51379"/>
    </source>
</evidence>
<dbReference type="Gene3D" id="3.30.70.20">
    <property type="match status" value="1"/>
</dbReference>
<comment type="subunit">
    <text evidence="11">Heterotetramer of 2 PreA and 2 PreT subunits.</text>
</comment>
<keyword evidence="4" id="KW-0408">Iron</keyword>
<dbReference type="GO" id="GO:0046872">
    <property type="term" value="F:metal ion binding"/>
    <property type="evidence" value="ECO:0007669"/>
    <property type="project" value="UniProtKB-KW"/>
</dbReference>
<comment type="function">
    <text evidence="10">Involved in pyrimidine base degradation. Catalyzes physiologically the reduction of uracil to 5,6-dihydrouracil (DHU) by using NADH as a specific cosubstrate. It also catalyzes the reverse reaction and the reduction of thymine to 5,6-dihydrothymine (DHT).</text>
</comment>
<dbReference type="NCBIfam" id="NF006183">
    <property type="entry name" value="PRK08318.1"/>
    <property type="match status" value="1"/>
</dbReference>
<feature type="domain" description="4Fe-4S ferredoxin-type" evidence="13">
    <location>
        <begin position="364"/>
        <end position="393"/>
    </location>
</feature>
<keyword evidence="3" id="KW-0560">Oxidoreductase</keyword>
<keyword evidence="15" id="KW-1185">Reference proteome</keyword>
<evidence type="ECO:0000313" key="15">
    <source>
        <dbReference type="Proteomes" id="UP000030700"/>
    </source>
</evidence>
<evidence type="ECO:0000313" key="14">
    <source>
        <dbReference type="EMBL" id="GAK50818.1"/>
    </source>
</evidence>
<dbReference type="SUPFAM" id="SSF54862">
    <property type="entry name" value="4Fe-4S ferredoxins"/>
    <property type="match status" value="1"/>
</dbReference>
<dbReference type="Proteomes" id="UP000030700">
    <property type="component" value="Unassembled WGS sequence"/>
</dbReference>
<dbReference type="Pfam" id="PF01180">
    <property type="entry name" value="DHO_dh"/>
    <property type="match status" value="1"/>
</dbReference>
<evidence type="ECO:0000256" key="10">
    <source>
        <dbReference type="ARBA" id="ARBA00049578"/>
    </source>
</evidence>
<name>A0A0S6VTQ4_9BACT</name>
<dbReference type="InterPro" id="IPR017900">
    <property type="entry name" value="4Fe4S_Fe_S_CS"/>
</dbReference>
<evidence type="ECO:0000256" key="2">
    <source>
        <dbReference type="ARBA" id="ARBA00022723"/>
    </source>
</evidence>
<dbReference type="GO" id="GO:0004159">
    <property type="term" value="F:dihydropyrimidine dehydrogenase (NAD+) activity"/>
    <property type="evidence" value="ECO:0007669"/>
    <property type="project" value="UniProtKB-EC"/>
</dbReference>
<dbReference type="STRING" id="1499966.U14_02059"/>
<proteinExistence type="inferred from homology"/>
<evidence type="ECO:0000256" key="6">
    <source>
        <dbReference type="ARBA" id="ARBA00030119"/>
    </source>
</evidence>
<dbReference type="GO" id="GO:0002058">
    <property type="term" value="F:uracil binding"/>
    <property type="evidence" value="ECO:0007669"/>
    <property type="project" value="TreeGrafter"/>
</dbReference>
<dbReference type="GO" id="GO:0006212">
    <property type="term" value="P:uracil catabolic process"/>
    <property type="evidence" value="ECO:0007669"/>
    <property type="project" value="TreeGrafter"/>
</dbReference>
<dbReference type="GO" id="GO:0051536">
    <property type="term" value="F:iron-sulfur cluster binding"/>
    <property type="evidence" value="ECO:0007669"/>
    <property type="project" value="UniProtKB-KW"/>
</dbReference>
<dbReference type="PANTHER" id="PTHR43073:SF2">
    <property type="entry name" value="DIHYDROPYRIMIDINE DEHYDROGENASE [NADP(+)]"/>
    <property type="match status" value="1"/>
</dbReference>
<feature type="domain" description="4Fe-4S ferredoxin-type" evidence="13">
    <location>
        <begin position="332"/>
        <end position="361"/>
    </location>
</feature>
<evidence type="ECO:0000256" key="8">
    <source>
        <dbReference type="ARBA" id="ARBA00047685"/>
    </source>
</evidence>
<dbReference type="InterPro" id="IPR017896">
    <property type="entry name" value="4Fe4S_Fe-S-bd"/>
</dbReference>
<evidence type="ECO:0000256" key="3">
    <source>
        <dbReference type="ARBA" id="ARBA00023002"/>
    </source>
</evidence>
<evidence type="ECO:0000256" key="7">
    <source>
        <dbReference type="ARBA" id="ARBA00032722"/>
    </source>
</evidence>
<dbReference type="GO" id="GO:0006210">
    <property type="term" value="P:thymine catabolic process"/>
    <property type="evidence" value="ECO:0007669"/>
    <property type="project" value="TreeGrafter"/>
</dbReference>
<gene>
    <name evidence="14" type="ORF">U14_02059</name>
</gene>
<comment type="catalytic activity">
    <reaction evidence="8">
        <text>5,6-dihydrothymine + NAD(+) = thymine + NADH + H(+)</text>
        <dbReference type="Rhea" id="RHEA:28791"/>
        <dbReference type="ChEBI" id="CHEBI:15378"/>
        <dbReference type="ChEBI" id="CHEBI:17821"/>
        <dbReference type="ChEBI" id="CHEBI:27468"/>
        <dbReference type="ChEBI" id="CHEBI:57540"/>
        <dbReference type="ChEBI" id="CHEBI:57945"/>
        <dbReference type="EC" id="1.3.1.1"/>
    </reaction>
</comment>
<dbReference type="InterPro" id="IPR013785">
    <property type="entry name" value="Aldolase_TIM"/>
</dbReference>
<dbReference type="GO" id="GO:0050661">
    <property type="term" value="F:NADP binding"/>
    <property type="evidence" value="ECO:0007669"/>
    <property type="project" value="TreeGrafter"/>
</dbReference>
<dbReference type="PROSITE" id="PS51379">
    <property type="entry name" value="4FE4S_FER_2"/>
    <property type="match status" value="2"/>
</dbReference>
<dbReference type="FunFam" id="3.20.20.70:FF:000027">
    <property type="entry name" value="Dihydropyrimidine dehydrogenase [NADP(+)]"/>
    <property type="match status" value="1"/>
</dbReference>
<dbReference type="Pfam" id="PF14697">
    <property type="entry name" value="Fer4_21"/>
    <property type="match status" value="1"/>
</dbReference>
<dbReference type="SUPFAM" id="SSF51395">
    <property type="entry name" value="FMN-linked oxidoreductases"/>
    <property type="match status" value="1"/>
</dbReference>
<dbReference type="Gene3D" id="3.20.20.70">
    <property type="entry name" value="Aldolase class I"/>
    <property type="match status" value="1"/>
</dbReference>
<evidence type="ECO:0000256" key="12">
    <source>
        <dbReference type="ARBA" id="ARBA00049728"/>
    </source>
</evidence>
<organism evidence="14 15">
    <name type="scientific">Candidatus Moduliflexus flocculans</name>
    <dbReference type="NCBI Taxonomy" id="1499966"/>
    <lineage>
        <taxon>Bacteria</taxon>
        <taxon>Candidatus Moduliflexota</taxon>
        <taxon>Candidatus Moduliflexia</taxon>
        <taxon>Candidatus Moduliflexales</taxon>
        <taxon>Candidatus Moduliflexaceae</taxon>
    </lineage>
</organism>
<dbReference type="PANTHER" id="PTHR43073">
    <property type="entry name" value="DIHYDROPYRIMIDINE DEHYDROGENASE [NADP(+)]"/>
    <property type="match status" value="1"/>
</dbReference>
<evidence type="ECO:0000256" key="1">
    <source>
        <dbReference type="ARBA" id="ARBA00010804"/>
    </source>
</evidence>
<dbReference type="EC" id="1.3.1.1" evidence="12"/>
<comment type="similarity">
    <text evidence="1">Belongs to the dihydropyrimidine dehydrogenase family.</text>
</comment>
<evidence type="ECO:0000256" key="9">
    <source>
        <dbReference type="ARBA" id="ARBA00048792"/>
    </source>
</evidence>
<dbReference type="AlphaFoldDB" id="A0A0S6VTQ4"/>
<accession>A0A0S6VTQ4</accession>
<dbReference type="GO" id="GO:0005737">
    <property type="term" value="C:cytoplasm"/>
    <property type="evidence" value="ECO:0007669"/>
    <property type="project" value="InterPro"/>
</dbReference>
<dbReference type="EMBL" id="DF820456">
    <property type="protein sequence ID" value="GAK50818.1"/>
    <property type="molecule type" value="Genomic_DNA"/>
</dbReference>
<reference evidence="14 15" key="1">
    <citation type="journal article" date="2015" name="PeerJ">
        <title>First genomic representation of candidate bacterial phylum KSB3 points to enhanced environmental sensing as a trigger of wastewater bulking.</title>
        <authorList>
            <person name="Sekiguchi Y."/>
            <person name="Ohashi A."/>
            <person name="Parks D.H."/>
            <person name="Yamauchi T."/>
            <person name="Tyson G.W."/>
            <person name="Hugenholtz P."/>
        </authorList>
    </citation>
    <scope>NUCLEOTIDE SEQUENCE [LARGE SCALE GENOMIC DNA]</scope>
</reference>
<evidence type="ECO:0000256" key="11">
    <source>
        <dbReference type="ARBA" id="ARBA00049714"/>
    </source>
</evidence>
<protein>
    <recommendedName>
        <fullName evidence="12">dihydrouracil dehydrogenase (NAD(+))</fullName>
        <ecNumber evidence="12">1.3.1.1</ecNumber>
    </recommendedName>
    <alternativeName>
        <fullName evidence="7">Dihydrothymine dehydrogenase</fullName>
    </alternativeName>
    <alternativeName>
        <fullName evidence="6">Dihydrouracil dehydrogenase</fullName>
    </alternativeName>
</protein>
<keyword evidence="2" id="KW-0479">Metal-binding</keyword>
<evidence type="ECO:0000256" key="4">
    <source>
        <dbReference type="ARBA" id="ARBA00023004"/>
    </source>
</evidence>
<dbReference type="InterPro" id="IPR005720">
    <property type="entry name" value="Dihydroorotate_DH_cat"/>
</dbReference>
<comment type="catalytic activity">
    <reaction evidence="9">
        <text>5,6-dihydrouracil + NAD(+) = uracil + NADH + H(+)</text>
        <dbReference type="Rhea" id="RHEA:20189"/>
        <dbReference type="ChEBI" id="CHEBI:15378"/>
        <dbReference type="ChEBI" id="CHEBI:15901"/>
        <dbReference type="ChEBI" id="CHEBI:17568"/>
        <dbReference type="ChEBI" id="CHEBI:57540"/>
        <dbReference type="ChEBI" id="CHEBI:57945"/>
        <dbReference type="EC" id="1.3.1.1"/>
    </reaction>
</comment>